<reference evidence="3" key="1">
    <citation type="journal article" date="2015" name="BMC Genomics">
        <title>Genomic and transcriptomic analysis of the endophytic fungus Pestalotiopsis fici reveals its lifestyle and high potential for synthesis of natural products.</title>
        <authorList>
            <person name="Wang X."/>
            <person name="Zhang X."/>
            <person name="Liu L."/>
            <person name="Xiang M."/>
            <person name="Wang W."/>
            <person name="Sun X."/>
            <person name="Che Y."/>
            <person name="Guo L."/>
            <person name="Liu G."/>
            <person name="Guo L."/>
            <person name="Wang C."/>
            <person name="Yin W.B."/>
            <person name="Stadler M."/>
            <person name="Zhang X."/>
            <person name="Liu X."/>
        </authorList>
    </citation>
    <scope>NUCLEOTIDE SEQUENCE [LARGE SCALE GENOMIC DNA]</scope>
    <source>
        <strain evidence="3">W106-1 / CGMCC3.15140</strain>
    </source>
</reference>
<organism evidence="2 3">
    <name type="scientific">Pestalotiopsis fici (strain W106-1 / CGMCC3.15140)</name>
    <dbReference type="NCBI Taxonomy" id="1229662"/>
    <lineage>
        <taxon>Eukaryota</taxon>
        <taxon>Fungi</taxon>
        <taxon>Dikarya</taxon>
        <taxon>Ascomycota</taxon>
        <taxon>Pezizomycotina</taxon>
        <taxon>Sordariomycetes</taxon>
        <taxon>Xylariomycetidae</taxon>
        <taxon>Amphisphaeriales</taxon>
        <taxon>Sporocadaceae</taxon>
        <taxon>Pestalotiopsis</taxon>
    </lineage>
</organism>
<dbReference type="eggNOG" id="ENOG502R89V">
    <property type="taxonomic scope" value="Eukaryota"/>
</dbReference>
<dbReference type="GeneID" id="19273027"/>
<accession>W3X328</accession>
<dbReference type="EMBL" id="KI912113">
    <property type="protein sequence ID" value="ETS80485.1"/>
    <property type="molecule type" value="Genomic_DNA"/>
</dbReference>
<dbReference type="RefSeq" id="XP_007834786.1">
    <property type="nucleotide sequence ID" value="XM_007836595.1"/>
</dbReference>
<sequence length="188" mass="21463">MSSPPYQRRGRGRHWTNFELDAVLALICKGHHLKGSSLGFATKLNEALNGRGNKSRYDQDIPVDDVRDLLADLEKHHKAALDFIERQPWPHVITRKKKLVFLRSLDFGGSKDEFLDERCDEWLDARRDGEQQQAMGKQMTADLDHGQDSAQYFGQDNHSNNPWMPSTAADGNNNNKSGEDHWYSSRGN</sequence>
<evidence type="ECO:0000313" key="2">
    <source>
        <dbReference type="EMBL" id="ETS80485.1"/>
    </source>
</evidence>
<gene>
    <name evidence="2" type="ORF">PFICI_08014</name>
</gene>
<keyword evidence="3" id="KW-1185">Reference proteome</keyword>
<feature type="compositionally biased region" description="Polar residues" evidence="1">
    <location>
        <begin position="148"/>
        <end position="176"/>
    </location>
</feature>
<dbReference type="HOGENOM" id="CLU_1441519_0_0_1"/>
<evidence type="ECO:0000256" key="1">
    <source>
        <dbReference type="SAM" id="MobiDB-lite"/>
    </source>
</evidence>
<dbReference type="InParanoid" id="W3X328"/>
<evidence type="ECO:0008006" key="4">
    <source>
        <dbReference type="Google" id="ProtNLM"/>
    </source>
</evidence>
<evidence type="ECO:0000313" key="3">
    <source>
        <dbReference type="Proteomes" id="UP000030651"/>
    </source>
</evidence>
<proteinExistence type="predicted"/>
<dbReference type="Proteomes" id="UP000030651">
    <property type="component" value="Unassembled WGS sequence"/>
</dbReference>
<dbReference type="OrthoDB" id="3438628at2759"/>
<name>W3X328_PESFW</name>
<dbReference type="KEGG" id="pfy:PFICI_08014"/>
<dbReference type="AlphaFoldDB" id="W3X328"/>
<protein>
    <recommendedName>
        <fullName evidence="4">Myb/SANT-like domain-containing protein</fullName>
    </recommendedName>
</protein>
<feature type="compositionally biased region" description="Basic and acidic residues" evidence="1">
    <location>
        <begin position="177"/>
        <end position="188"/>
    </location>
</feature>
<feature type="region of interest" description="Disordered" evidence="1">
    <location>
        <begin position="129"/>
        <end position="188"/>
    </location>
</feature>